<dbReference type="Proteomes" id="UP000008291">
    <property type="component" value="Chromosome"/>
</dbReference>
<name>Q3SGS7_THIDA</name>
<dbReference type="InterPro" id="IPR008863">
    <property type="entry name" value="Toxic_anion-R_TelA"/>
</dbReference>
<evidence type="ECO:0000256" key="1">
    <source>
        <dbReference type="ARBA" id="ARBA00005541"/>
    </source>
</evidence>
<dbReference type="PANTHER" id="PTHR38432">
    <property type="entry name" value="TELA-LIKE PROTEIN SAOUHSC_01408"/>
    <property type="match status" value="1"/>
</dbReference>
<organism evidence="2 3">
    <name type="scientific">Thiobacillus denitrificans (strain ATCC 25259 / T1)</name>
    <dbReference type="NCBI Taxonomy" id="292415"/>
    <lineage>
        <taxon>Bacteria</taxon>
        <taxon>Pseudomonadati</taxon>
        <taxon>Pseudomonadota</taxon>
        <taxon>Betaproteobacteria</taxon>
        <taxon>Nitrosomonadales</taxon>
        <taxon>Thiobacillaceae</taxon>
        <taxon>Thiobacillus</taxon>
    </lineage>
</organism>
<evidence type="ECO:0000313" key="3">
    <source>
        <dbReference type="Proteomes" id="UP000008291"/>
    </source>
</evidence>
<keyword evidence="3" id="KW-1185">Reference proteome</keyword>
<evidence type="ECO:0000313" key="2">
    <source>
        <dbReference type="EMBL" id="AAZ98170.1"/>
    </source>
</evidence>
<dbReference type="OrthoDB" id="1654346at2"/>
<dbReference type="PANTHER" id="PTHR38432:SF1">
    <property type="entry name" value="TELA-LIKE PROTEIN SAOUHSC_01408"/>
    <property type="match status" value="1"/>
</dbReference>
<reference evidence="2 3" key="1">
    <citation type="journal article" date="2006" name="J. Bacteriol.">
        <title>The genome sequence of the obligately chemolithoautotrophic, facultatively anaerobic bacterium Thiobacillus denitrificans.</title>
        <authorList>
            <person name="Beller H.R."/>
            <person name="Chain P.S."/>
            <person name="Letain T.E."/>
            <person name="Chakicherla A."/>
            <person name="Larimer F.W."/>
            <person name="Richardson P.M."/>
            <person name="Coleman M.A."/>
            <person name="Wood A.P."/>
            <person name="Kelly D.P."/>
        </authorList>
    </citation>
    <scope>NUCLEOTIDE SEQUENCE [LARGE SCALE GENOMIC DNA]</scope>
    <source>
        <strain evidence="2 3">ATCC 25259</strain>
    </source>
</reference>
<dbReference type="HOGENOM" id="CLU_036971_0_0_4"/>
<proteinExistence type="inferred from homology"/>
<protein>
    <recommendedName>
        <fullName evidence="4">Toxic anion resistance protein</fullName>
    </recommendedName>
</protein>
<evidence type="ECO:0008006" key="4">
    <source>
        <dbReference type="Google" id="ProtNLM"/>
    </source>
</evidence>
<gene>
    <name evidence="2" type="ordered locus">Tbd_2217</name>
</gene>
<dbReference type="RefSeq" id="WP_011312729.1">
    <property type="nucleotide sequence ID" value="NC_007404.1"/>
</dbReference>
<dbReference type="AlphaFoldDB" id="Q3SGS7"/>
<comment type="similarity">
    <text evidence="1">Belongs to the TelA family.</text>
</comment>
<sequence length="394" mass="42237">MNMEAPLSAAGPSMELSPPELLAPVAKSEANDLVTLKPERANALSAQVESYVQGLLAADLGSEEFRVKLDAANALGRQSIANASALTGRFMDKSFVGFSDSLAFKTINELRGVFAELNPARAGDLLSAHKLFGLIPYGTKLQAYFRKFDSAGGEIAMLMSELRTAQDEIKRDLTALAEMEGQLWEGMGRIREAAFFAEKLDVRLAAEVSVLKRANPLKAEALEQEVLFYVRQVHSDLLAQQVVNVNAYRQIGILKKTGRELVNGCDRMATTGMSALATAQAVARATGAQIKVMDMLNAGSQAIGDLVEQTSVMIGKHVETTGAFASAPVIAVDHLKAAFENTTRAMDAMDAFRSQALDIMGKNTQLLKGMIETAEREISARRGAVGAPAAMLPS</sequence>
<dbReference type="EMBL" id="CP000116">
    <property type="protein sequence ID" value="AAZ98170.1"/>
    <property type="molecule type" value="Genomic_DNA"/>
</dbReference>
<dbReference type="eggNOG" id="COG3853">
    <property type="taxonomic scope" value="Bacteria"/>
</dbReference>
<dbReference type="Pfam" id="PF05816">
    <property type="entry name" value="TelA"/>
    <property type="match status" value="1"/>
</dbReference>
<accession>Q3SGS7</accession>
<dbReference type="KEGG" id="tbd:Tbd_2217"/>
<dbReference type="STRING" id="292415.Tbd_2217"/>